<evidence type="ECO:0000256" key="3">
    <source>
        <dbReference type="ARBA" id="ARBA00022729"/>
    </source>
</evidence>
<dbReference type="RefSeq" id="WP_369454682.1">
    <property type="nucleotide sequence ID" value="NZ_JBGCUO010000001.1"/>
</dbReference>
<evidence type="ECO:0000256" key="5">
    <source>
        <dbReference type="SAM" id="SignalP"/>
    </source>
</evidence>
<dbReference type="InterPro" id="IPR005588">
    <property type="entry name" value="MucB_RseB"/>
</dbReference>
<dbReference type="CDD" id="cd16327">
    <property type="entry name" value="RseB"/>
    <property type="match status" value="1"/>
</dbReference>
<organism evidence="8 9">
    <name type="scientific">Isoalcanivorax beigongshangi</name>
    <dbReference type="NCBI Taxonomy" id="3238810"/>
    <lineage>
        <taxon>Bacteria</taxon>
        <taxon>Pseudomonadati</taxon>
        <taxon>Pseudomonadota</taxon>
        <taxon>Gammaproteobacteria</taxon>
        <taxon>Oceanospirillales</taxon>
        <taxon>Alcanivoracaceae</taxon>
        <taxon>Isoalcanivorax</taxon>
    </lineage>
</organism>
<comment type="subcellular location">
    <subcellularLocation>
        <location evidence="1">Periplasm</location>
    </subcellularLocation>
</comment>
<keyword evidence="3 5" id="KW-0732">Signal</keyword>
<evidence type="ECO:0000256" key="2">
    <source>
        <dbReference type="ARBA" id="ARBA00008150"/>
    </source>
</evidence>
<evidence type="ECO:0000313" key="8">
    <source>
        <dbReference type="EMBL" id="MEY1661425.1"/>
    </source>
</evidence>
<sequence length="340" mass="37118">MMGERRFRWALVLTGALLCLPLPAAAQPLATPVTEARTLLADMAGAYRSRTFTGRLVYLYGNDVTTLAVRHAVIDGIEYERLSHLDGRAELLRVGQQVLAVHPDGSVTRMPNRDGRSVVSLFDRMAEQLPAQYSVLLDGDARVAGRSAIRLRVRPLDNHRYGYRLWVDRDSKLLLKSETLDPNNAPLERMEFVQLELSPPLTAADFAPPPTHRYHAIEDLGAIREISPNIEPGWLPAGFVPLQRDLRRSAPVHQPVAALAYGDGLASFTLFVQGVPEGASVEQGVSRMGPTLAMTRHAQASQGGGLLLVLVGEIPQDTAERIMDHVVIGGHALEQGADGQ</sequence>
<evidence type="ECO:0000259" key="7">
    <source>
        <dbReference type="Pfam" id="PF17188"/>
    </source>
</evidence>
<accession>A0ABV4AIG6</accession>
<evidence type="ECO:0000256" key="1">
    <source>
        <dbReference type="ARBA" id="ARBA00004418"/>
    </source>
</evidence>
<dbReference type="Gene3D" id="2.50.20.10">
    <property type="entry name" value="Lipoprotein localisation LolA/LolB/LppX"/>
    <property type="match status" value="1"/>
</dbReference>
<evidence type="ECO:0000259" key="6">
    <source>
        <dbReference type="Pfam" id="PF03888"/>
    </source>
</evidence>
<gene>
    <name evidence="8" type="ORF">AB5I84_04600</name>
</gene>
<dbReference type="Gene3D" id="3.30.200.100">
    <property type="entry name" value="MucB/RseB, C-terminal domain"/>
    <property type="match status" value="1"/>
</dbReference>
<dbReference type="Pfam" id="PF03888">
    <property type="entry name" value="MucB_RseB"/>
    <property type="match status" value="1"/>
</dbReference>
<keyword evidence="9" id="KW-1185">Reference proteome</keyword>
<feature type="chain" id="PRO_5045139686" evidence="5">
    <location>
        <begin position="27"/>
        <end position="340"/>
    </location>
</feature>
<evidence type="ECO:0000256" key="4">
    <source>
        <dbReference type="ARBA" id="ARBA00022764"/>
    </source>
</evidence>
<dbReference type="InterPro" id="IPR033436">
    <property type="entry name" value="MucB/RseB_C"/>
</dbReference>
<dbReference type="InterPro" id="IPR038484">
    <property type="entry name" value="MucB/RseB_C_sf"/>
</dbReference>
<dbReference type="PIRSF" id="PIRSF005427">
    <property type="entry name" value="RseB"/>
    <property type="match status" value="1"/>
</dbReference>
<dbReference type="Proteomes" id="UP001562065">
    <property type="component" value="Unassembled WGS sequence"/>
</dbReference>
<dbReference type="InterPro" id="IPR033434">
    <property type="entry name" value="MucB/RseB_N"/>
</dbReference>
<name>A0ABV4AIG6_9GAMM</name>
<proteinExistence type="inferred from homology"/>
<protein>
    <submittedName>
        <fullName evidence="8">MucB/RseB C-terminal domain-containing protein</fullName>
    </submittedName>
</protein>
<comment type="caution">
    <text evidence="8">The sequence shown here is derived from an EMBL/GenBank/DDBJ whole genome shotgun (WGS) entry which is preliminary data.</text>
</comment>
<comment type="similarity">
    <text evidence="2">Belongs to the RseB family.</text>
</comment>
<keyword evidence="4" id="KW-0574">Periplasm</keyword>
<feature type="domain" description="MucB/RseB C-terminal" evidence="7">
    <location>
        <begin position="231"/>
        <end position="326"/>
    </location>
</feature>
<reference evidence="8 9" key="1">
    <citation type="submission" date="2024-07" db="EMBL/GenBank/DDBJ databases">
        <authorList>
            <person name="Ren Q."/>
        </authorList>
    </citation>
    <scope>NUCLEOTIDE SEQUENCE [LARGE SCALE GENOMIC DNA]</scope>
    <source>
        <strain evidence="8 9">REN37</strain>
    </source>
</reference>
<evidence type="ECO:0000313" key="9">
    <source>
        <dbReference type="Proteomes" id="UP001562065"/>
    </source>
</evidence>
<dbReference type="PANTHER" id="PTHR38782:SF1">
    <property type="entry name" value="SIGMA-E FACTOR REGULATORY PROTEIN RSEB"/>
    <property type="match status" value="1"/>
</dbReference>
<dbReference type="EMBL" id="JBGCUO010000001">
    <property type="protein sequence ID" value="MEY1661425.1"/>
    <property type="molecule type" value="Genomic_DNA"/>
</dbReference>
<feature type="domain" description="MucB/RseB N-terminal" evidence="6">
    <location>
        <begin position="36"/>
        <end position="208"/>
    </location>
</feature>
<dbReference type="Pfam" id="PF17188">
    <property type="entry name" value="MucB_RseB_C"/>
    <property type="match status" value="1"/>
</dbReference>
<feature type="signal peptide" evidence="5">
    <location>
        <begin position="1"/>
        <end position="26"/>
    </location>
</feature>
<dbReference type="PANTHER" id="PTHR38782">
    <property type="match status" value="1"/>
</dbReference>